<reference evidence="2" key="1">
    <citation type="journal article" date="2014" name="Int. J. Syst. Evol. Microbiol.">
        <title>Complete genome sequence of Corynebacterium casei LMG S-19264T (=DSM 44701T), isolated from a smear-ripened cheese.</title>
        <authorList>
            <consortium name="US DOE Joint Genome Institute (JGI-PGF)"/>
            <person name="Walter F."/>
            <person name="Albersmeier A."/>
            <person name="Kalinowski J."/>
            <person name="Ruckert C."/>
        </authorList>
    </citation>
    <scope>NUCLEOTIDE SEQUENCE</scope>
    <source>
        <strain evidence="2">KCTC 42731</strain>
    </source>
</reference>
<evidence type="ECO:0000313" key="2">
    <source>
        <dbReference type="EMBL" id="GHG03719.1"/>
    </source>
</evidence>
<name>A0A919BQQ5_9GAMM</name>
<accession>A0A919BQQ5</accession>
<dbReference type="EMBL" id="BNCK01000010">
    <property type="protein sequence ID" value="GHG03719.1"/>
    <property type="molecule type" value="Genomic_DNA"/>
</dbReference>
<dbReference type="RefSeq" id="WP_189773623.1">
    <property type="nucleotide sequence ID" value="NZ_BNCK01000010.1"/>
</dbReference>
<keyword evidence="1" id="KW-0472">Membrane</keyword>
<protein>
    <submittedName>
        <fullName evidence="2">Uncharacterized protein</fullName>
    </submittedName>
</protein>
<comment type="caution">
    <text evidence="2">The sequence shown here is derived from an EMBL/GenBank/DDBJ whole genome shotgun (WGS) entry which is preliminary data.</text>
</comment>
<keyword evidence="1" id="KW-0812">Transmembrane</keyword>
<feature type="transmembrane region" description="Helical" evidence="1">
    <location>
        <begin position="12"/>
        <end position="33"/>
    </location>
</feature>
<sequence>MKELTEAQTKTIHGGIVMLAIGAVSGLIAIYNLGRTLGRKIKESQKQGEIQ</sequence>
<dbReference type="Proteomes" id="UP000623842">
    <property type="component" value="Unassembled WGS sequence"/>
</dbReference>
<organism evidence="2 3">
    <name type="scientific">Thalassotalea marina</name>
    <dbReference type="NCBI Taxonomy" id="1673741"/>
    <lineage>
        <taxon>Bacteria</taxon>
        <taxon>Pseudomonadati</taxon>
        <taxon>Pseudomonadota</taxon>
        <taxon>Gammaproteobacteria</taxon>
        <taxon>Alteromonadales</taxon>
        <taxon>Colwelliaceae</taxon>
        <taxon>Thalassotalea</taxon>
    </lineage>
</organism>
<dbReference type="AlphaFoldDB" id="A0A919BQQ5"/>
<keyword evidence="1" id="KW-1133">Transmembrane helix</keyword>
<keyword evidence="3" id="KW-1185">Reference proteome</keyword>
<evidence type="ECO:0000256" key="1">
    <source>
        <dbReference type="SAM" id="Phobius"/>
    </source>
</evidence>
<proteinExistence type="predicted"/>
<reference evidence="2" key="2">
    <citation type="submission" date="2020-09" db="EMBL/GenBank/DDBJ databases">
        <authorList>
            <person name="Sun Q."/>
            <person name="Kim S."/>
        </authorList>
    </citation>
    <scope>NUCLEOTIDE SEQUENCE</scope>
    <source>
        <strain evidence="2">KCTC 42731</strain>
    </source>
</reference>
<evidence type="ECO:0000313" key="3">
    <source>
        <dbReference type="Proteomes" id="UP000623842"/>
    </source>
</evidence>
<gene>
    <name evidence="2" type="ORF">GCM10017161_36240</name>
</gene>